<dbReference type="Pfam" id="PF13487">
    <property type="entry name" value="HD_5"/>
    <property type="match status" value="1"/>
</dbReference>
<dbReference type="AlphaFoldDB" id="A0A1F2WS20"/>
<dbReference type="Proteomes" id="UP000177876">
    <property type="component" value="Unassembled WGS sequence"/>
</dbReference>
<organism evidence="2 3">
    <name type="scientific">Candidatus Solincola sediminis</name>
    <dbReference type="NCBI Taxonomy" id="1797199"/>
    <lineage>
        <taxon>Bacteria</taxon>
        <taxon>Bacillati</taxon>
        <taxon>Actinomycetota</taxon>
        <taxon>Candidatus Geothermincolia</taxon>
        <taxon>Candidatus Geothermincolales</taxon>
        <taxon>Candidatus Geothermincolaceae</taxon>
        <taxon>Candidatus Solincola</taxon>
    </lineage>
</organism>
<dbReference type="EMBL" id="MELK01000012">
    <property type="protein sequence ID" value="OFW59684.1"/>
    <property type="molecule type" value="Genomic_DNA"/>
</dbReference>
<reference evidence="2 3" key="1">
    <citation type="journal article" date="2016" name="Nat. Commun.">
        <title>Thousands of microbial genomes shed light on interconnected biogeochemical processes in an aquifer system.</title>
        <authorList>
            <person name="Anantharaman K."/>
            <person name="Brown C.T."/>
            <person name="Hug L.A."/>
            <person name="Sharon I."/>
            <person name="Castelle C.J."/>
            <person name="Probst A.J."/>
            <person name="Thomas B.C."/>
            <person name="Singh A."/>
            <person name="Wilkins M.J."/>
            <person name="Karaoz U."/>
            <person name="Brodie E.L."/>
            <person name="Williams K.H."/>
            <person name="Hubbard S.S."/>
            <person name="Banfield J.F."/>
        </authorList>
    </citation>
    <scope>NUCLEOTIDE SEQUENCE [LARGE SCALE GENOMIC DNA]</scope>
</reference>
<dbReference type="SMART" id="SM00471">
    <property type="entry name" value="HDc"/>
    <property type="match status" value="1"/>
</dbReference>
<proteinExistence type="predicted"/>
<dbReference type="STRING" id="1797197.A2Y75_10175"/>
<dbReference type="PANTHER" id="PTHR43155:SF2">
    <property type="entry name" value="CYCLIC DI-GMP PHOSPHODIESTERASE PA4108"/>
    <property type="match status" value="1"/>
</dbReference>
<comment type="caution">
    <text evidence="2">The sequence shown here is derived from an EMBL/GenBank/DDBJ whole genome shotgun (WGS) entry which is preliminary data.</text>
</comment>
<protein>
    <recommendedName>
        <fullName evidence="1">HD-GYP domain-containing protein</fullName>
    </recommendedName>
</protein>
<dbReference type="Gene3D" id="1.10.3210.10">
    <property type="entry name" value="Hypothetical protein af1432"/>
    <property type="match status" value="1"/>
</dbReference>
<dbReference type="PANTHER" id="PTHR43155">
    <property type="entry name" value="CYCLIC DI-GMP PHOSPHODIESTERASE PA4108-RELATED"/>
    <property type="match status" value="1"/>
</dbReference>
<sequence length="479" mass="53195">MNTEESGGSADWKQGSLQYFHSKNLLEKVRELLKSFSAAKKTMSIYPVNHEMCIRAVEDFRNNFDDYLMWKNSFSLRIVGDELFFEEKLLPRESVLFYSLIQELKSKEIGGINLIAGLTPLEFTDFISLINTKSEELAERGGLANLMQKAGIHNILIDEPGTWEEKATEEKLRPSAREDYFNAVDVIRELADQVMTDRRLSVNKANRVVGAMVNRVGENSAAVLGLASIKSYDEYTSYHSINVLILSLALGSMLPLDRNSLMVLGTGALLHDLGKVAIPQAILSKTGPLTSAEWRIMQEHPAKGADILLAQPGVHPISVLIAYEHHARYDLKGYPQIGAKDKISLFSRIVEIADVYDAMTTVRPYQKARTPDQAIRVLVKDMGTAFDPLLVKVFIDMMGLFPVGTLVKLATGELGIVYEQNEADLAAPKVKLIRDRAGAEIEPNIVDLIHLKEKISEVGGAVLQSLDPQSLGLDIIPYL</sequence>
<feature type="domain" description="HD-GYP" evidence="1">
    <location>
        <begin position="214"/>
        <end position="410"/>
    </location>
</feature>
<evidence type="ECO:0000313" key="3">
    <source>
        <dbReference type="Proteomes" id="UP000177876"/>
    </source>
</evidence>
<dbReference type="PROSITE" id="PS51832">
    <property type="entry name" value="HD_GYP"/>
    <property type="match status" value="1"/>
</dbReference>
<evidence type="ECO:0000313" key="2">
    <source>
        <dbReference type="EMBL" id="OFW59684.1"/>
    </source>
</evidence>
<dbReference type="InterPro" id="IPR037522">
    <property type="entry name" value="HD_GYP_dom"/>
</dbReference>
<gene>
    <name evidence="2" type="ORF">A2Y75_10175</name>
</gene>
<dbReference type="SUPFAM" id="SSF109604">
    <property type="entry name" value="HD-domain/PDEase-like"/>
    <property type="match status" value="1"/>
</dbReference>
<dbReference type="InterPro" id="IPR003607">
    <property type="entry name" value="HD/PDEase_dom"/>
</dbReference>
<name>A0A1F2WS20_9ACTN</name>
<accession>A0A1F2WS20</accession>
<dbReference type="CDD" id="cd00077">
    <property type="entry name" value="HDc"/>
    <property type="match status" value="1"/>
</dbReference>
<evidence type="ECO:0000259" key="1">
    <source>
        <dbReference type="PROSITE" id="PS51832"/>
    </source>
</evidence>